<dbReference type="EMBL" id="CAMGYJ010000002">
    <property type="protein sequence ID" value="CAI0377252.1"/>
    <property type="molecule type" value="Genomic_DNA"/>
</dbReference>
<accession>A0AAV0GW59</accession>
<protein>
    <submittedName>
        <fullName evidence="2">Uncharacterized protein</fullName>
    </submittedName>
</protein>
<organism evidence="2 3">
    <name type="scientific">Linum tenue</name>
    <dbReference type="NCBI Taxonomy" id="586396"/>
    <lineage>
        <taxon>Eukaryota</taxon>
        <taxon>Viridiplantae</taxon>
        <taxon>Streptophyta</taxon>
        <taxon>Embryophyta</taxon>
        <taxon>Tracheophyta</taxon>
        <taxon>Spermatophyta</taxon>
        <taxon>Magnoliopsida</taxon>
        <taxon>eudicotyledons</taxon>
        <taxon>Gunneridae</taxon>
        <taxon>Pentapetalae</taxon>
        <taxon>rosids</taxon>
        <taxon>fabids</taxon>
        <taxon>Malpighiales</taxon>
        <taxon>Linaceae</taxon>
        <taxon>Linum</taxon>
    </lineage>
</organism>
<gene>
    <name evidence="2" type="ORF">LITE_LOCUS1404</name>
</gene>
<evidence type="ECO:0000313" key="3">
    <source>
        <dbReference type="Proteomes" id="UP001154282"/>
    </source>
</evidence>
<sequence length="72" mass="7933">MARGLHLSFSARRRSSYHDDEEIGERGDWRNQWQSQGELREPLGSVVSADGADEVGADAFGLDAGDSLVIER</sequence>
<dbReference type="Proteomes" id="UP001154282">
    <property type="component" value="Unassembled WGS sequence"/>
</dbReference>
<evidence type="ECO:0000313" key="2">
    <source>
        <dbReference type="EMBL" id="CAI0377252.1"/>
    </source>
</evidence>
<comment type="caution">
    <text evidence="2">The sequence shown here is derived from an EMBL/GenBank/DDBJ whole genome shotgun (WGS) entry which is preliminary data.</text>
</comment>
<reference evidence="2" key="1">
    <citation type="submission" date="2022-08" db="EMBL/GenBank/DDBJ databases">
        <authorList>
            <person name="Gutierrez-Valencia J."/>
        </authorList>
    </citation>
    <scope>NUCLEOTIDE SEQUENCE</scope>
</reference>
<feature type="region of interest" description="Disordered" evidence="1">
    <location>
        <begin position="16"/>
        <end position="36"/>
    </location>
</feature>
<dbReference type="AlphaFoldDB" id="A0AAV0GW59"/>
<proteinExistence type="predicted"/>
<keyword evidence="3" id="KW-1185">Reference proteome</keyword>
<name>A0AAV0GW59_9ROSI</name>
<evidence type="ECO:0000256" key="1">
    <source>
        <dbReference type="SAM" id="MobiDB-lite"/>
    </source>
</evidence>